<dbReference type="HAMAP" id="MF_00984">
    <property type="entry name" value="SSB"/>
    <property type="match status" value="1"/>
</dbReference>
<dbReference type="Proteomes" id="UP000540506">
    <property type="component" value="Unassembled WGS sequence"/>
</dbReference>
<organism evidence="5 6">
    <name type="scientific">Kitasatospora kifunensis</name>
    <name type="common">Streptomyces kifunensis</name>
    <dbReference type="NCBI Taxonomy" id="58351"/>
    <lineage>
        <taxon>Bacteria</taxon>
        <taxon>Bacillati</taxon>
        <taxon>Actinomycetota</taxon>
        <taxon>Actinomycetes</taxon>
        <taxon>Kitasatosporales</taxon>
        <taxon>Streptomycetaceae</taxon>
        <taxon>Kitasatospora</taxon>
    </lineage>
</organism>
<dbReference type="InterPro" id="IPR011344">
    <property type="entry name" value="ssDNA-bd"/>
</dbReference>
<proteinExistence type="inferred from homology"/>
<evidence type="ECO:0000256" key="1">
    <source>
        <dbReference type="ARBA" id="ARBA00023125"/>
    </source>
</evidence>
<evidence type="ECO:0000313" key="5">
    <source>
        <dbReference type="EMBL" id="MBB4925736.1"/>
    </source>
</evidence>
<comment type="caution">
    <text evidence="2">Lacks conserved residue(s) required for the propagation of feature annotation.</text>
</comment>
<dbReference type="AlphaFoldDB" id="A0A7W7R6E6"/>
<feature type="compositionally biased region" description="Low complexity" evidence="4">
    <location>
        <begin position="224"/>
        <end position="247"/>
    </location>
</feature>
<protein>
    <recommendedName>
        <fullName evidence="2 3">Single-stranded DNA-binding protein</fullName>
        <shortName evidence="2">SSB</shortName>
    </recommendedName>
</protein>
<gene>
    <name evidence="5" type="ORF">FHR34_004729</name>
</gene>
<dbReference type="GO" id="GO:0009295">
    <property type="term" value="C:nucleoid"/>
    <property type="evidence" value="ECO:0007669"/>
    <property type="project" value="TreeGrafter"/>
</dbReference>
<dbReference type="PROSITE" id="PS50935">
    <property type="entry name" value="SSB"/>
    <property type="match status" value="1"/>
</dbReference>
<evidence type="ECO:0000256" key="2">
    <source>
        <dbReference type="HAMAP-Rule" id="MF_00984"/>
    </source>
</evidence>
<dbReference type="InterPro" id="IPR000424">
    <property type="entry name" value="Primosome_PriB/ssb"/>
</dbReference>
<dbReference type="EMBL" id="JACHJV010000001">
    <property type="protein sequence ID" value="MBB4925736.1"/>
    <property type="molecule type" value="Genomic_DNA"/>
</dbReference>
<dbReference type="Gene3D" id="2.40.50.140">
    <property type="entry name" value="Nucleic acid-binding proteins"/>
    <property type="match status" value="1"/>
</dbReference>
<dbReference type="NCBIfam" id="TIGR00621">
    <property type="entry name" value="ssb"/>
    <property type="match status" value="1"/>
</dbReference>
<name>A0A7W7R6E6_KITKI</name>
<accession>A0A7W7R6E6</accession>
<evidence type="ECO:0000313" key="6">
    <source>
        <dbReference type="Proteomes" id="UP000540506"/>
    </source>
</evidence>
<sequence>MNETLVTMIGNVASAVSYGQTPAGVPTANFRLAATERRYDRTRGEWVDGETNWVTVNAWRWLAANVVSSLGKGDPVVVSGRLRVKEWEDGGKRRSVVEIDARVVGHDLGRGTSAFRWAVRGKPELTPAQPVGEAVPEWIVEAVRAHRAANAMAVAGADQAGQVGQVKRVKVGDPIAAGELAGLGAAGGSPGAAEVALAPPPRRAAIEAAGVARAGEAMEVAAQASAAAPRTARSVRSARGAASGRAPRSTRERRAVDGPLGAGEVASPAGAESPGYPSATGREGEVVPV</sequence>
<dbReference type="CDD" id="cd04496">
    <property type="entry name" value="SSB_OBF"/>
    <property type="match status" value="1"/>
</dbReference>
<dbReference type="Pfam" id="PF00436">
    <property type="entry name" value="SSB"/>
    <property type="match status" value="1"/>
</dbReference>
<keyword evidence="1 2" id="KW-0238">DNA-binding</keyword>
<evidence type="ECO:0000256" key="3">
    <source>
        <dbReference type="RuleBase" id="RU000524"/>
    </source>
</evidence>
<dbReference type="PANTHER" id="PTHR10302:SF27">
    <property type="entry name" value="SINGLE-STRANDED DNA-BINDING PROTEIN"/>
    <property type="match status" value="1"/>
</dbReference>
<evidence type="ECO:0000256" key="4">
    <source>
        <dbReference type="SAM" id="MobiDB-lite"/>
    </source>
</evidence>
<dbReference type="GO" id="GO:0003697">
    <property type="term" value="F:single-stranded DNA binding"/>
    <property type="evidence" value="ECO:0007669"/>
    <property type="project" value="UniProtKB-UniRule"/>
</dbReference>
<dbReference type="InterPro" id="IPR012340">
    <property type="entry name" value="NA-bd_OB-fold"/>
</dbReference>
<reference evidence="5 6" key="1">
    <citation type="submission" date="2020-08" db="EMBL/GenBank/DDBJ databases">
        <title>Sequencing the genomes of 1000 actinobacteria strains.</title>
        <authorList>
            <person name="Klenk H.-P."/>
        </authorList>
    </citation>
    <scope>NUCLEOTIDE SEQUENCE [LARGE SCALE GENOMIC DNA]</scope>
    <source>
        <strain evidence="5 6">DSM 41654</strain>
    </source>
</reference>
<dbReference type="SUPFAM" id="SSF50249">
    <property type="entry name" value="Nucleic acid-binding proteins"/>
    <property type="match status" value="1"/>
</dbReference>
<dbReference type="GO" id="GO:0006260">
    <property type="term" value="P:DNA replication"/>
    <property type="evidence" value="ECO:0007669"/>
    <property type="project" value="InterPro"/>
</dbReference>
<feature type="region of interest" description="Disordered" evidence="4">
    <location>
        <begin position="224"/>
        <end position="289"/>
    </location>
</feature>
<dbReference type="RefSeq" id="WP_184938163.1">
    <property type="nucleotide sequence ID" value="NZ_JACHJV010000001.1"/>
</dbReference>
<keyword evidence="6" id="KW-1185">Reference proteome</keyword>
<dbReference type="PANTHER" id="PTHR10302">
    <property type="entry name" value="SINGLE-STRANDED DNA-BINDING PROTEIN"/>
    <property type="match status" value="1"/>
</dbReference>
<comment type="caution">
    <text evidence="5">The sequence shown here is derived from an EMBL/GenBank/DDBJ whole genome shotgun (WGS) entry which is preliminary data.</text>
</comment>
<comment type="subunit">
    <text evidence="2">Homotetramer.</text>
</comment>